<dbReference type="InterPro" id="IPR012702">
    <property type="entry name" value="CP_lyase_PhnF"/>
</dbReference>
<dbReference type="Gene3D" id="3.40.1410.10">
    <property type="entry name" value="Chorismate lyase-like"/>
    <property type="match status" value="1"/>
</dbReference>
<dbReference type="GO" id="GO:0003677">
    <property type="term" value="F:DNA binding"/>
    <property type="evidence" value="ECO:0007669"/>
    <property type="project" value="UniProtKB-KW"/>
</dbReference>
<dbReference type="InterPro" id="IPR036388">
    <property type="entry name" value="WH-like_DNA-bd_sf"/>
</dbReference>
<dbReference type="InterPro" id="IPR011663">
    <property type="entry name" value="UTRA"/>
</dbReference>
<protein>
    <submittedName>
        <fullName evidence="5">Phosphonate metabolism transcriptional regulator PhnF</fullName>
    </submittedName>
</protein>
<evidence type="ECO:0000256" key="2">
    <source>
        <dbReference type="ARBA" id="ARBA00023125"/>
    </source>
</evidence>
<dbReference type="PANTHER" id="PTHR44846:SF16">
    <property type="entry name" value="TRANSCRIPTIONAL REGULATOR PHNF-RELATED"/>
    <property type="match status" value="1"/>
</dbReference>
<dbReference type="Pfam" id="PF07702">
    <property type="entry name" value="UTRA"/>
    <property type="match status" value="1"/>
</dbReference>
<keyword evidence="1" id="KW-0805">Transcription regulation</keyword>
<evidence type="ECO:0000256" key="3">
    <source>
        <dbReference type="ARBA" id="ARBA00023163"/>
    </source>
</evidence>
<dbReference type="OrthoDB" id="6626198at2"/>
<feature type="domain" description="HTH gntR-type" evidence="4">
    <location>
        <begin position="14"/>
        <end position="81"/>
    </location>
</feature>
<dbReference type="SUPFAM" id="SSF46785">
    <property type="entry name" value="Winged helix' DNA-binding domain"/>
    <property type="match status" value="1"/>
</dbReference>
<evidence type="ECO:0000259" key="4">
    <source>
        <dbReference type="PROSITE" id="PS50949"/>
    </source>
</evidence>
<proteinExistence type="predicted"/>
<dbReference type="NCBIfam" id="TIGR02325">
    <property type="entry name" value="C_P_lyase_phnF"/>
    <property type="match status" value="1"/>
</dbReference>
<dbReference type="InterPro" id="IPR000524">
    <property type="entry name" value="Tscrpt_reg_HTH_GntR"/>
</dbReference>
<dbReference type="CDD" id="cd07377">
    <property type="entry name" value="WHTH_GntR"/>
    <property type="match status" value="1"/>
</dbReference>
<dbReference type="InterPro" id="IPR036390">
    <property type="entry name" value="WH_DNA-bd_sf"/>
</dbReference>
<evidence type="ECO:0000256" key="1">
    <source>
        <dbReference type="ARBA" id="ARBA00023015"/>
    </source>
</evidence>
<gene>
    <name evidence="5" type="primary">phnF</name>
    <name evidence="5" type="ORF">KEHDKFFH_16435</name>
</gene>
<dbReference type="Gene3D" id="1.10.10.10">
    <property type="entry name" value="Winged helix-like DNA-binding domain superfamily/Winged helix DNA-binding domain"/>
    <property type="match status" value="1"/>
</dbReference>
<keyword evidence="6" id="KW-1185">Reference proteome</keyword>
<dbReference type="GO" id="GO:0003700">
    <property type="term" value="F:DNA-binding transcription factor activity"/>
    <property type="evidence" value="ECO:0007669"/>
    <property type="project" value="InterPro"/>
</dbReference>
<dbReference type="Proteomes" id="UP000239917">
    <property type="component" value="Unassembled WGS sequence"/>
</dbReference>
<accession>A0A2S5Z701</accession>
<dbReference type="InterPro" id="IPR050679">
    <property type="entry name" value="Bact_HTH_transcr_reg"/>
</dbReference>
<dbReference type="PRINTS" id="PR00035">
    <property type="entry name" value="HTHGNTR"/>
</dbReference>
<sequence length="244" mass="27577">MPMSLYTLQRETGHALYRQIARHLERDVLNQYAPGDMLPSENEMADRFGVNRHTLRRAIDLLVADGLLERQHGRGVFVINNQIDYPLGTDTRFTENLTAMGASTGGRVVRKQVLPAIERVAERLNIEVGDPVIWIESVRTVDGSPFCVISHFLPEARFAKVRDDYEGGSLHGFLADHYGYTLKRVQSLVTAMLPQGDDAGLLAMPRTQPVLRVKSTNVHERDLTPLEYVITRFRADRIQLCINP</sequence>
<dbReference type="SMART" id="SM00345">
    <property type="entry name" value="HTH_GNTR"/>
    <property type="match status" value="1"/>
</dbReference>
<evidence type="ECO:0000313" key="6">
    <source>
        <dbReference type="Proteomes" id="UP000239917"/>
    </source>
</evidence>
<comment type="caution">
    <text evidence="5">The sequence shown here is derived from an EMBL/GenBank/DDBJ whole genome shotgun (WGS) entry which is preliminary data.</text>
</comment>
<organism evidence="5 6">
    <name type="scientific">Marinobacter maroccanus</name>
    <dbReference type="NCBI Taxonomy" id="2055143"/>
    <lineage>
        <taxon>Bacteria</taxon>
        <taxon>Pseudomonadati</taxon>
        <taxon>Pseudomonadota</taxon>
        <taxon>Gammaproteobacteria</taxon>
        <taxon>Pseudomonadales</taxon>
        <taxon>Marinobacteraceae</taxon>
        <taxon>Marinobacter</taxon>
    </lineage>
</organism>
<dbReference type="InterPro" id="IPR028978">
    <property type="entry name" value="Chorismate_lyase_/UTRA_dom_sf"/>
</dbReference>
<reference evidence="5 6" key="1">
    <citation type="submission" date="2018-01" db="EMBL/GenBank/DDBJ databases">
        <title>Complete genome sequences of the type strains of Marinobacter flavimaris and Marinobacter maroccanus.</title>
        <authorList>
            <person name="Palau M."/>
            <person name="Boujida N."/>
            <person name="Manresa A."/>
            <person name="Minana-Galbis D."/>
        </authorList>
    </citation>
    <scope>NUCLEOTIDE SEQUENCE [LARGE SCALE GENOMIC DNA]</scope>
    <source>
        <strain evidence="5 6">N4</strain>
    </source>
</reference>
<dbReference type="EMBL" id="PSSX01000018">
    <property type="protein sequence ID" value="PPI83024.1"/>
    <property type="molecule type" value="Genomic_DNA"/>
</dbReference>
<name>A0A2S5Z701_9GAMM</name>
<evidence type="ECO:0000313" key="5">
    <source>
        <dbReference type="EMBL" id="PPI83024.1"/>
    </source>
</evidence>
<dbReference type="Pfam" id="PF00392">
    <property type="entry name" value="GntR"/>
    <property type="match status" value="1"/>
</dbReference>
<dbReference type="SUPFAM" id="SSF64288">
    <property type="entry name" value="Chorismate lyase-like"/>
    <property type="match status" value="1"/>
</dbReference>
<dbReference type="SMART" id="SM00866">
    <property type="entry name" value="UTRA"/>
    <property type="match status" value="1"/>
</dbReference>
<keyword evidence="2" id="KW-0238">DNA-binding</keyword>
<dbReference type="PANTHER" id="PTHR44846">
    <property type="entry name" value="MANNOSYL-D-GLYCERATE TRANSPORT/METABOLISM SYSTEM REPRESSOR MNGR-RELATED"/>
    <property type="match status" value="1"/>
</dbReference>
<dbReference type="AlphaFoldDB" id="A0A2S5Z701"/>
<dbReference type="PROSITE" id="PS50949">
    <property type="entry name" value="HTH_GNTR"/>
    <property type="match status" value="1"/>
</dbReference>
<keyword evidence="3" id="KW-0804">Transcription</keyword>